<organism evidence="9 10">
    <name type="scientific">Sellimonas catena</name>
    <dbReference type="NCBI Taxonomy" id="2994035"/>
    <lineage>
        <taxon>Bacteria</taxon>
        <taxon>Bacillati</taxon>
        <taxon>Bacillota</taxon>
        <taxon>Clostridia</taxon>
        <taxon>Lachnospirales</taxon>
        <taxon>Lachnospiraceae</taxon>
        <taxon>Sellimonas</taxon>
    </lineage>
</organism>
<dbReference type="NCBIfam" id="TIGR01977">
    <property type="entry name" value="am_tr_V_EF2568"/>
    <property type="match status" value="1"/>
</dbReference>
<dbReference type="PANTHER" id="PTHR43586:SF4">
    <property type="entry name" value="ISOPENICILLIN N EPIMERASE"/>
    <property type="match status" value="1"/>
</dbReference>
<keyword evidence="10" id="KW-1185">Reference proteome</keyword>
<evidence type="ECO:0000256" key="2">
    <source>
        <dbReference type="ARBA" id="ARBA00010447"/>
    </source>
</evidence>
<dbReference type="InterPro" id="IPR015421">
    <property type="entry name" value="PyrdxlP-dep_Trfase_major"/>
</dbReference>
<dbReference type="InterPro" id="IPR015424">
    <property type="entry name" value="PyrdxlP-dep_Trfase"/>
</dbReference>
<dbReference type="Proteomes" id="UP001145145">
    <property type="component" value="Unassembled WGS sequence"/>
</dbReference>
<dbReference type="InterPro" id="IPR010970">
    <property type="entry name" value="Cys_dSase_SufS"/>
</dbReference>
<gene>
    <name evidence="9" type="ORF">Selli1_30080</name>
</gene>
<dbReference type="RefSeq" id="WP_281873805.1">
    <property type="nucleotide sequence ID" value="NZ_BSBO01000038.1"/>
</dbReference>
<evidence type="ECO:0000256" key="3">
    <source>
        <dbReference type="ARBA" id="ARBA00012239"/>
    </source>
</evidence>
<dbReference type="GO" id="GO:0006534">
    <property type="term" value="P:cysteine metabolic process"/>
    <property type="evidence" value="ECO:0007669"/>
    <property type="project" value="InterPro"/>
</dbReference>
<dbReference type="GO" id="GO:0030170">
    <property type="term" value="F:pyridoxal phosphate binding"/>
    <property type="evidence" value="ECO:0007669"/>
    <property type="project" value="InterPro"/>
</dbReference>
<evidence type="ECO:0000313" key="9">
    <source>
        <dbReference type="EMBL" id="GLG05834.1"/>
    </source>
</evidence>
<dbReference type="GO" id="GO:0031071">
    <property type="term" value="F:cysteine desulfurase activity"/>
    <property type="evidence" value="ECO:0007669"/>
    <property type="project" value="UniProtKB-EC"/>
</dbReference>
<dbReference type="EMBL" id="BSBO01000038">
    <property type="protein sequence ID" value="GLG05834.1"/>
    <property type="molecule type" value="Genomic_DNA"/>
</dbReference>
<dbReference type="AlphaFoldDB" id="A0A9W6C9F2"/>
<evidence type="ECO:0000256" key="6">
    <source>
        <dbReference type="ARBA" id="ARBA00050776"/>
    </source>
</evidence>
<dbReference type="PIRSF" id="PIRSF005572">
    <property type="entry name" value="NifS"/>
    <property type="match status" value="1"/>
</dbReference>
<evidence type="ECO:0000256" key="7">
    <source>
        <dbReference type="RuleBase" id="RU004504"/>
    </source>
</evidence>
<dbReference type="InterPro" id="IPR010969">
    <property type="entry name" value="Cys_dSase-rel_unknwn_funct"/>
</dbReference>
<dbReference type="SUPFAM" id="SSF53383">
    <property type="entry name" value="PLP-dependent transferases"/>
    <property type="match status" value="1"/>
</dbReference>
<evidence type="ECO:0000313" key="10">
    <source>
        <dbReference type="Proteomes" id="UP001145145"/>
    </source>
</evidence>
<dbReference type="Gene3D" id="3.40.640.10">
    <property type="entry name" value="Type I PLP-dependent aspartate aminotransferase-like (Major domain)"/>
    <property type="match status" value="1"/>
</dbReference>
<dbReference type="EC" id="2.8.1.7" evidence="3"/>
<dbReference type="InterPro" id="IPR020578">
    <property type="entry name" value="Aminotrans_V_PyrdxlP_BS"/>
</dbReference>
<comment type="cofactor">
    <cofactor evidence="1 7">
        <name>pyridoxal 5'-phosphate</name>
        <dbReference type="ChEBI" id="CHEBI:597326"/>
    </cofactor>
</comment>
<dbReference type="Pfam" id="PF00266">
    <property type="entry name" value="Aminotran_5"/>
    <property type="match status" value="1"/>
</dbReference>
<comment type="caution">
    <text evidence="9">The sequence shown here is derived from an EMBL/GenBank/DDBJ whole genome shotgun (WGS) entry which is preliminary data.</text>
</comment>
<dbReference type="PROSITE" id="PS00595">
    <property type="entry name" value="AA_TRANSFER_CLASS_5"/>
    <property type="match status" value="1"/>
</dbReference>
<dbReference type="InterPro" id="IPR015422">
    <property type="entry name" value="PyrdxlP-dep_Trfase_small"/>
</dbReference>
<evidence type="ECO:0000259" key="8">
    <source>
        <dbReference type="Pfam" id="PF00266"/>
    </source>
</evidence>
<name>A0A9W6C9F2_9FIRM</name>
<evidence type="ECO:0000256" key="1">
    <source>
        <dbReference type="ARBA" id="ARBA00001933"/>
    </source>
</evidence>
<dbReference type="InterPro" id="IPR000192">
    <property type="entry name" value="Aminotrans_V_dom"/>
</dbReference>
<protein>
    <recommendedName>
        <fullName evidence="3">cysteine desulfurase</fullName>
        <ecNumber evidence="3">2.8.1.7</ecNumber>
    </recommendedName>
</protein>
<comment type="similarity">
    <text evidence="2">Belongs to the class-V pyridoxal-phosphate-dependent aminotransferase family. Csd subfamily.</text>
</comment>
<dbReference type="PANTHER" id="PTHR43586">
    <property type="entry name" value="CYSTEINE DESULFURASE"/>
    <property type="match status" value="1"/>
</dbReference>
<accession>A0A9W6C9F2</accession>
<dbReference type="Gene3D" id="3.90.1150.10">
    <property type="entry name" value="Aspartate Aminotransferase, domain 1"/>
    <property type="match status" value="1"/>
</dbReference>
<evidence type="ECO:0000256" key="5">
    <source>
        <dbReference type="ARBA" id="ARBA00022898"/>
    </source>
</evidence>
<keyword evidence="5" id="KW-0663">Pyridoxal phosphate</keyword>
<feature type="domain" description="Aminotransferase class V" evidence="8">
    <location>
        <begin position="4"/>
        <end position="373"/>
    </location>
</feature>
<comment type="catalytic activity">
    <reaction evidence="6">
        <text>(sulfur carrier)-H + L-cysteine = (sulfur carrier)-SH + L-alanine</text>
        <dbReference type="Rhea" id="RHEA:43892"/>
        <dbReference type="Rhea" id="RHEA-COMP:14737"/>
        <dbReference type="Rhea" id="RHEA-COMP:14739"/>
        <dbReference type="ChEBI" id="CHEBI:29917"/>
        <dbReference type="ChEBI" id="CHEBI:35235"/>
        <dbReference type="ChEBI" id="CHEBI:57972"/>
        <dbReference type="ChEBI" id="CHEBI:64428"/>
        <dbReference type="EC" id="2.8.1.7"/>
    </reaction>
</comment>
<keyword evidence="4" id="KW-0808">Transferase</keyword>
<reference evidence="9 10" key="1">
    <citation type="journal article" date="2023" name="Int. J. Syst. Evol. Microbiol.">
        <title>Sellimonas catena sp. nov., isolated from human faeces.</title>
        <authorList>
            <person name="Hisatomi A."/>
            <person name="Ohkuma M."/>
            <person name="Sakamoto M."/>
        </authorList>
    </citation>
    <scope>NUCLEOTIDE SEQUENCE [LARGE SCALE GENOMIC DNA]</scope>
    <source>
        <strain evidence="9 10">12EGH17</strain>
    </source>
</reference>
<evidence type="ECO:0000256" key="4">
    <source>
        <dbReference type="ARBA" id="ARBA00022679"/>
    </source>
</evidence>
<dbReference type="InterPro" id="IPR016454">
    <property type="entry name" value="Cysteine_dSase"/>
</dbReference>
<proteinExistence type="inferred from homology"/>
<dbReference type="CDD" id="cd06453">
    <property type="entry name" value="SufS_like"/>
    <property type="match status" value="1"/>
</dbReference>
<sequence>MGKIYFDNGSTSFPKAPGVGRAMVELLERGAFNINRGGYEGAYELAGRVLDTREMLAKLFHAESSRQVIFTPGITWSLNMFLNGFLREGDHVVVSGMEHNGVMRPLEQLRKTKGISYDVARTSSEGEVTAEAVEEKIGPKTRLVLVLHASNVCGTVLPIEEIGEVCKRHDVFFAVDTAQSAGTLSIDMQKANIDFLGFTGHKGLKGPQGIGGFLISPELDACVRPVILGGTGSHSDLLSQPEELPDKYESGTMNLPGIIGLHAALSYLEETGIDVIRRKKEQLTARFLDGVREIPGVRVIGKQTMEHRTAVVSLDFPEMDNAIAAFLLEQEYGIMTRVGLHCAPLAHQSLGTFPKGTVRFSFSEENTEEEISRGIEAVKRITENRDYL</sequence>